<dbReference type="RefSeq" id="WP_205492086.1">
    <property type="nucleotide sequence ID" value="NZ_JAFHAP010000001.1"/>
</dbReference>
<dbReference type="PROSITE" id="PS51154">
    <property type="entry name" value="MACRO"/>
    <property type="match status" value="1"/>
</dbReference>
<evidence type="ECO:0000256" key="1">
    <source>
        <dbReference type="ARBA" id="ARBA00035885"/>
    </source>
</evidence>
<comment type="caution">
    <text evidence="3">The sequence shown here is derived from an EMBL/GenBank/DDBJ whole genome shotgun (WGS) entry which is preliminary data.</text>
</comment>
<dbReference type="Pfam" id="PF01661">
    <property type="entry name" value="Macro"/>
    <property type="match status" value="1"/>
</dbReference>
<name>A0ABS2WEE7_9BACL</name>
<comment type="catalytic activity">
    <reaction evidence="1">
        <text>an N-(ADP-alpha-D-ribosyl)-thymidine in DNA + H2O = a thymidine in DNA + ADP-D-ribose</text>
        <dbReference type="Rhea" id="RHEA:71655"/>
        <dbReference type="Rhea" id="RHEA-COMP:13556"/>
        <dbReference type="Rhea" id="RHEA-COMP:18051"/>
        <dbReference type="ChEBI" id="CHEBI:15377"/>
        <dbReference type="ChEBI" id="CHEBI:57967"/>
        <dbReference type="ChEBI" id="CHEBI:137386"/>
        <dbReference type="ChEBI" id="CHEBI:191199"/>
    </reaction>
    <physiologicalReaction direction="left-to-right" evidence="1">
        <dbReference type="Rhea" id="RHEA:71656"/>
    </physiologicalReaction>
</comment>
<feature type="domain" description="Macro" evidence="2">
    <location>
        <begin position="1"/>
        <end position="146"/>
    </location>
</feature>
<sequence>MIRYVRGNILEADVEALVNPVNCVGVMGKGLAFAFKAAYPANFAAYVLACQTGKMKPGAVYPVFERGKWILNFPTKKHWRQKSRLEYIETGLRDLVRVIETKGIECIAVPALGCGLGGLDWREVKKLIEQYLGGLDIDVYVFEPHV</sequence>
<evidence type="ECO:0000313" key="3">
    <source>
        <dbReference type="EMBL" id="MBN2907921.1"/>
    </source>
</evidence>
<dbReference type="EMBL" id="JAFHAP010000001">
    <property type="protein sequence ID" value="MBN2907921.1"/>
    <property type="molecule type" value="Genomic_DNA"/>
</dbReference>
<accession>A0ABS2WEE7</accession>
<proteinExistence type="predicted"/>
<dbReference type="Proteomes" id="UP001177120">
    <property type="component" value="Unassembled WGS sequence"/>
</dbReference>
<gene>
    <name evidence="3" type="ORF">JQC72_00100</name>
</gene>
<evidence type="ECO:0000313" key="4">
    <source>
        <dbReference type="Proteomes" id="UP001177120"/>
    </source>
</evidence>
<dbReference type="PANTHER" id="PTHR12521">
    <property type="entry name" value="PROTEIN C6ORF130"/>
    <property type="match status" value="1"/>
</dbReference>
<evidence type="ECO:0000259" key="2">
    <source>
        <dbReference type="PROSITE" id="PS51154"/>
    </source>
</evidence>
<dbReference type="PANTHER" id="PTHR12521:SF0">
    <property type="entry name" value="ADP-RIBOSE GLYCOHYDROLASE OARD1"/>
    <property type="match status" value="1"/>
</dbReference>
<organism evidence="3 4">
    <name type="scientific">Polycladomyces zharkentensis</name>
    <dbReference type="NCBI Taxonomy" id="2807616"/>
    <lineage>
        <taxon>Bacteria</taxon>
        <taxon>Bacillati</taxon>
        <taxon>Bacillota</taxon>
        <taxon>Bacilli</taxon>
        <taxon>Bacillales</taxon>
        <taxon>Thermoactinomycetaceae</taxon>
        <taxon>Polycladomyces</taxon>
    </lineage>
</organism>
<dbReference type="SMART" id="SM00506">
    <property type="entry name" value="A1pp"/>
    <property type="match status" value="1"/>
</dbReference>
<dbReference type="SUPFAM" id="SSF52949">
    <property type="entry name" value="Macro domain-like"/>
    <property type="match status" value="1"/>
</dbReference>
<dbReference type="InterPro" id="IPR043472">
    <property type="entry name" value="Macro_dom-like"/>
</dbReference>
<keyword evidence="4" id="KW-1185">Reference proteome</keyword>
<dbReference type="Gene3D" id="3.40.220.10">
    <property type="entry name" value="Leucine Aminopeptidase, subunit E, domain 1"/>
    <property type="match status" value="1"/>
</dbReference>
<reference evidence="3" key="1">
    <citation type="journal article" date="2024" name="Int. J. Syst. Evol. Microbiol.">
        <title>Polycladomyces zharkentensis sp. nov., a novel thermophilic cellulose- and starch-degrading member of the Bacillota from a geothermal aquifer in Kazakhstan.</title>
        <authorList>
            <person name="Mashzhan A."/>
            <person name="Kistaubayeva A."/>
            <person name="Javier-Lopez R."/>
            <person name="Bissenova U."/>
            <person name="Bissenbay A."/>
            <person name="Birkeland N.K."/>
        </authorList>
    </citation>
    <scope>NUCLEOTIDE SEQUENCE</scope>
    <source>
        <strain evidence="3">ZKZ2T</strain>
    </source>
</reference>
<dbReference type="InterPro" id="IPR050892">
    <property type="entry name" value="ADP-ribose_metab_enzymes"/>
</dbReference>
<dbReference type="CDD" id="cd02901">
    <property type="entry name" value="Macro_Poa1p-like"/>
    <property type="match status" value="1"/>
</dbReference>
<dbReference type="InterPro" id="IPR002589">
    <property type="entry name" value="Macro_dom"/>
</dbReference>
<protein>
    <submittedName>
        <fullName evidence="3">Macro domain-containing protein</fullName>
    </submittedName>
</protein>